<dbReference type="Proteomes" id="UP000615446">
    <property type="component" value="Unassembled WGS sequence"/>
</dbReference>
<gene>
    <name evidence="3" type="ORF">RCL2_002121300</name>
</gene>
<sequence>MDFESAFIGNEENFKEAFANNTNISNFISKIKNFIYYSDIETAMKLGNKNLAGVLWLGRLLERRDTNVKAVILDTNTKTSTKQTQVLLTLVTPITITDDNTSTVHSPDFTENLSLTGNLTADHSSLHGKDKETNIHIHKDINEVNPPPKSLETNTISIQPTIETAESCRKLHGGKLKKAKKRSPPTVPTTDANGDDIKGQLQALPLHQSAHEVNMPIPMKGIINIPAVFNPSPPSEVTSPMDLDLIDLNASQSHKDEKPKTPHSYSNAHVNPYIQDLKSLSEDIFMFNFSTNGAHDQLADPPNKAVPNDHPIIVSTALDNLRIISDDTPLSKPNKNQQSDTFFTPKHSFLPNCQRVSEEFHKNDYDTTTLPNGNWHTIKKIKNPKAVLDALKSSTTWSSNNTSMHAKIEEDTPITYDAYVKLSDIEEYFAVENKVAYVELLTRDFRGFLGNEINKEDNEIIIKNSSYKGMLHMVRLFNHKCRSHPFLKMHQKTYFLVDGMRVFSKEFKILNVPKHLSTHAKDDDIISRKKYSGEFVGFDDQTTPAAVQEAYMAQNSCHVFRQSDDKFIIEFSTECDLFNACAMTMHFNNYRITGSSRDYNINWSTRNKKLAKIPTIRPPPPVKLVSITYQEDSHHIKIKQEEHHKFSHNPHKHNLKNKQCLSSKPTNPKLLNKRTPHFTGANTVALGKRINSALVTNLPTMDISDISDTSSSSNSLTNHKDGIVEGARIIFNNNNLDCMDHSINFINLKFGFHNINGLVSQPSKLADLLEWCHTNSFDFMGLAKTNSNCINLQHFIKDTYDDCSYDLAGSPKSTTKTKGSGVALLIHSKWRKFHFDTKIFSPFLMVSKFRTKHRQLWIWVYYLPPTDQQTLQIFKQIMNNTTFLNPEAKEFFWHQRSQDDALRIDTRIDHIWIQHHITPSLRFAHHYDGHTLTESDHDIVAIKLYLPDIFPIAYKHTQPITPHDPNFRELSIKTENITSEHWTLFEAHILDSAHRFAQLINALHNISNTSDPTDHLQRDMDIINHCWADIKDILMSAAAYTLPLRKRNTTHPRLKLKDKPADINKLDRHTAKLSVFIYETHQYQVTTPHDLAAFSRLKDRWESQISLFNKDYADDQNLQFDISFLPDSPGWLDQLKQVVSKRKKAEQKAFNSYQFNKITAAVKARFAIIQSDQTRWISSSLDRHKPNVSIDRLMVTSEDGLQELLLHPDEIDSLDAHPIWKNAYEPLLKADEPIYESIENNFTLPFWNTILQDINKNSAPGTSGITYQLMCHLPPTFVEVILALYRTIFLTGLVPADWKFSTIFPIPKPEKFEYNMANVRPIALLEVVRKIFTKFISTQLSDILQDHNVLYNANYCGLKGESTASPIRLINNLIEDAKENSKELWIVLQDISKAFDSISLDFLDLALKRISLPSHMVNCIVNLFKGRTVQVATAFGPSPSFQAEDGIDQGDSLSPLLWRIYYDPLLATITALPKKGYNMECVWPHNLWDPDT</sequence>
<organism evidence="3 4">
    <name type="scientific">Rhizophagus clarus</name>
    <dbReference type="NCBI Taxonomy" id="94130"/>
    <lineage>
        <taxon>Eukaryota</taxon>
        <taxon>Fungi</taxon>
        <taxon>Fungi incertae sedis</taxon>
        <taxon>Mucoromycota</taxon>
        <taxon>Glomeromycotina</taxon>
        <taxon>Glomeromycetes</taxon>
        <taxon>Glomerales</taxon>
        <taxon>Glomeraceae</taxon>
        <taxon>Rhizophagus</taxon>
    </lineage>
</organism>
<keyword evidence="3" id="KW-0548">Nucleotidyltransferase</keyword>
<feature type="region of interest" description="Disordered" evidence="1">
    <location>
        <begin position="163"/>
        <end position="197"/>
    </location>
</feature>
<feature type="domain" description="Reverse transcriptase" evidence="2">
    <location>
        <begin position="1287"/>
        <end position="1492"/>
    </location>
</feature>
<dbReference type="Pfam" id="PF00078">
    <property type="entry name" value="RVT_1"/>
    <property type="match status" value="1"/>
</dbReference>
<feature type="compositionally biased region" description="Basic residues" evidence="1">
    <location>
        <begin position="170"/>
        <end position="183"/>
    </location>
</feature>
<dbReference type="InterPro" id="IPR000477">
    <property type="entry name" value="RT_dom"/>
</dbReference>
<evidence type="ECO:0000313" key="3">
    <source>
        <dbReference type="EMBL" id="GES94480.1"/>
    </source>
</evidence>
<dbReference type="EMBL" id="BLAL01000236">
    <property type="protein sequence ID" value="GES94480.1"/>
    <property type="molecule type" value="Genomic_DNA"/>
</dbReference>
<comment type="caution">
    <text evidence="3">The sequence shown here is derived from an EMBL/GenBank/DDBJ whole genome shotgun (WGS) entry which is preliminary data.</text>
</comment>
<proteinExistence type="predicted"/>
<keyword evidence="3" id="KW-0808">Transferase</keyword>
<dbReference type="GO" id="GO:0003964">
    <property type="term" value="F:RNA-directed DNA polymerase activity"/>
    <property type="evidence" value="ECO:0007669"/>
    <property type="project" value="UniProtKB-KW"/>
</dbReference>
<dbReference type="PROSITE" id="PS50878">
    <property type="entry name" value="RT_POL"/>
    <property type="match status" value="1"/>
</dbReference>
<keyword evidence="3" id="KW-0695">RNA-directed DNA polymerase</keyword>
<reference evidence="3" key="1">
    <citation type="submission" date="2019-10" db="EMBL/GenBank/DDBJ databases">
        <title>Conservation and host-specific expression of non-tandemly repeated heterogenous ribosome RNA gene in arbuscular mycorrhizal fungi.</title>
        <authorList>
            <person name="Maeda T."/>
            <person name="Kobayashi Y."/>
            <person name="Nakagawa T."/>
            <person name="Ezawa T."/>
            <person name="Yamaguchi K."/>
            <person name="Bino T."/>
            <person name="Nishimoto Y."/>
            <person name="Shigenobu S."/>
            <person name="Kawaguchi M."/>
        </authorList>
    </citation>
    <scope>NUCLEOTIDE SEQUENCE</scope>
    <source>
        <strain evidence="3">HR1</strain>
    </source>
</reference>
<evidence type="ECO:0000256" key="1">
    <source>
        <dbReference type="SAM" id="MobiDB-lite"/>
    </source>
</evidence>
<protein>
    <submittedName>
        <fullName evidence="3">RNA-directed DNA polymerase from mobile element jockey-like</fullName>
    </submittedName>
</protein>
<dbReference type="InterPro" id="IPR036691">
    <property type="entry name" value="Endo/exonu/phosph_ase_sf"/>
</dbReference>
<accession>A0A8H3LY64</accession>
<dbReference type="SUPFAM" id="SSF56219">
    <property type="entry name" value="DNase I-like"/>
    <property type="match status" value="1"/>
</dbReference>
<evidence type="ECO:0000313" key="4">
    <source>
        <dbReference type="Proteomes" id="UP000615446"/>
    </source>
</evidence>
<name>A0A8H3LY64_9GLOM</name>
<dbReference type="OrthoDB" id="2444730at2759"/>
<evidence type="ECO:0000259" key="2">
    <source>
        <dbReference type="PROSITE" id="PS50878"/>
    </source>
</evidence>
<dbReference type="PANTHER" id="PTHR19446">
    <property type="entry name" value="REVERSE TRANSCRIPTASES"/>
    <property type="match status" value="1"/>
</dbReference>